<evidence type="ECO:0000259" key="7">
    <source>
        <dbReference type="PROSITE" id="PS50059"/>
    </source>
</evidence>
<comment type="catalytic activity">
    <reaction evidence="1 5">
        <text>[protein]-peptidylproline (omega=180) = [protein]-peptidylproline (omega=0)</text>
        <dbReference type="Rhea" id="RHEA:16237"/>
        <dbReference type="Rhea" id="RHEA-COMP:10747"/>
        <dbReference type="Rhea" id="RHEA-COMP:10748"/>
        <dbReference type="ChEBI" id="CHEBI:83833"/>
        <dbReference type="ChEBI" id="CHEBI:83834"/>
        <dbReference type="EC" id="5.2.1.8"/>
    </reaction>
</comment>
<keyword evidence="3 5" id="KW-0697">Rotamase</keyword>
<evidence type="ECO:0000256" key="1">
    <source>
        <dbReference type="ARBA" id="ARBA00000971"/>
    </source>
</evidence>
<dbReference type="SUPFAM" id="SSF54534">
    <property type="entry name" value="FKBP-like"/>
    <property type="match status" value="1"/>
</dbReference>
<keyword evidence="9" id="KW-1185">Reference proteome</keyword>
<evidence type="ECO:0000256" key="3">
    <source>
        <dbReference type="ARBA" id="ARBA00023110"/>
    </source>
</evidence>
<feature type="compositionally biased region" description="Low complexity" evidence="6">
    <location>
        <begin position="17"/>
        <end position="31"/>
    </location>
</feature>
<feature type="compositionally biased region" description="Basic residues" evidence="6">
    <location>
        <begin position="218"/>
        <end position="228"/>
    </location>
</feature>
<proteinExistence type="predicted"/>
<accession>A0AAE0G1Y8</accession>
<gene>
    <name evidence="8" type="ORF">CYMTET_21419</name>
</gene>
<name>A0AAE0G1Y8_9CHLO</name>
<evidence type="ECO:0000313" key="8">
    <source>
        <dbReference type="EMBL" id="KAK3270172.1"/>
    </source>
</evidence>
<dbReference type="GO" id="GO:0003755">
    <property type="term" value="F:peptidyl-prolyl cis-trans isomerase activity"/>
    <property type="evidence" value="ECO:0007669"/>
    <property type="project" value="UniProtKB-KW"/>
</dbReference>
<comment type="caution">
    <text evidence="8">The sequence shown here is derived from an EMBL/GenBank/DDBJ whole genome shotgun (WGS) entry which is preliminary data.</text>
</comment>
<dbReference type="PANTHER" id="PTHR43811">
    <property type="entry name" value="FKBP-TYPE PEPTIDYL-PROLYL CIS-TRANS ISOMERASE FKPA"/>
    <property type="match status" value="1"/>
</dbReference>
<dbReference type="Gene3D" id="3.10.50.40">
    <property type="match status" value="1"/>
</dbReference>
<dbReference type="InterPro" id="IPR046357">
    <property type="entry name" value="PPIase_dom_sf"/>
</dbReference>
<dbReference type="InterPro" id="IPR001179">
    <property type="entry name" value="PPIase_FKBP_dom"/>
</dbReference>
<dbReference type="EC" id="5.2.1.8" evidence="2 5"/>
<evidence type="ECO:0000256" key="2">
    <source>
        <dbReference type="ARBA" id="ARBA00013194"/>
    </source>
</evidence>
<reference evidence="8 9" key="1">
    <citation type="journal article" date="2015" name="Genome Biol. Evol.">
        <title>Comparative Genomics of a Bacterivorous Green Alga Reveals Evolutionary Causalities and Consequences of Phago-Mixotrophic Mode of Nutrition.</title>
        <authorList>
            <person name="Burns J.A."/>
            <person name="Paasch A."/>
            <person name="Narechania A."/>
            <person name="Kim E."/>
        </authorList>
    </citation>
    <scope>NUCLEOTIDE SEQUENCE [LARGE SCALE GENOMIC DNA]</scope>
    <source>
        <strain evidence="8 9">PLY_AMNH</strain>
    </source>
</reference>
<evidence type="ECO:0000256" key="6">
    <source>
        <dbReference type="SAM" id="MobiDB-lite"/>
    </source>
</evidence>
<dbReference type="AlphaFoldDB" id="A0AAE0G1Y8"/>
<feature type="region of interest" description="Disordered" evidence="6">
    <location>
        <begin position="168"/>
        <end position="228"/>
    </location>
</feature>
<sequence length="228" mass="24540">MKRKTAMGGSKKRRANSSRNNAEEAANAEGNLSEKQNIQGKPKSRAKVAPCSTESGLQYVEAKAGNGPNPKHGQNVFIRYKGMIMPNGYEFDSGTLQFHLGKGEVIAGLDEGVATMRPGGMRKLLIPPHLGYGSSGAPPKIPPNAVLVFDVDLKRIGTRREVAEARENAQWAAFSKKRGISEDWADEKTHPGAANKKRNPKSSEQMSSEGGSGASSTPKKKRKKEPTA</sequence>
<organism evidence="8 9">
    <name type="scientific">Cymbomonas tetramitiformis</name>
    <dbReference type="NCBI Taxonomy" id="36881"/>
    <lineage>
        <taxon>Eukaryota</taxon>
        <taxon>Viridiplantae</taxon>
        <taxon>Chlorophyta</taxon>
        <taxon>Pyramimonadophyceae</taxon>
        <taxon>Pyramimonadales</taxon>
        <taxon>Pyramimonadaceae</taxon>
        <taxon>Cymbomonas</taxon>
    </lineage>
</organism>
<protein>
    <recommendedName>
        <fullName evidence="2 5">peptidylprolyl isomerase</fullName>
        <ecNumber evidence="2 5">5.2.1.8</ecNumber>
    </recommendedName>
</protein>
<dbReference type="EMBL" id="LGRX02010541">
    <property type="protein sequence ID" value="KAK3270172.1"/>
    <property type="molecule type" value="Genomic_DNA"/>
</dbReference>
<feature type="region of interest" description="Disordered" evidence="6">
    <location>
        <begin position="1"/>
        <end position="53"/>
    </location>
</feature>
<feature type="domain" description="PPIase FKBP-type" evidence="7">
    <location>
        <begin position="73"/>
        <end position="157"/>
    </location>
</feature>
<evidence type="ECO:0000256" key="5">
    <source>
        <dbReference type="PROSITE-ProRule" id="PRU00277"/>
    </source>
</evidence>
<dbReference type="Proteomes" id="UP001190700">
    <property type="component" value="Unassembled WGS sequence"/>
</dbReference>
<feature type="compositionally biased region" description="Basic residues" evidence="6">
    <location>
        <begin position="1"/>
        <end position="16"/>
    </location>
</feature>
<evidence type="ECO:0000256" key="4">
    <source>
        <dbReference type="ARBA" id="ARBA00023235"/>
    </source>
</evidence>
<dbReference type="PANTHER" id="PTHR43811:SF19">
    <property type="entry name" value="39 KDA FK506-BINDING NUCLEAR PROTEIN"/>
    <property type="match status" value="1"/>
</dbReference>
<dbReference type="Pfam" id="PF00254">
    <property type="entry name" value="FKBP_C"/>
    <property type="match status" value="1"/>
</dbReference>
<keyword evidence="4 5" id="KW-0413">Isomerase</keyword>
<evidence type="ECO:0000313" key="9">
    <source>
        <dbReference type="Proteomes" id="UP001190700"/>
    </source>
</evidence>
<dbReference type="PROSITE" id="PS50059">
    <property type="entry name" value="FKBP_PPIASE"/>
    <property type="match status" value="1"/>
</dbReference>